<keyword evidence="2 9" id="KW-0321">Glycogen metabolism</keyword>
<proteinExistence type="inferred from homology"/>
<keyword evidence="4 9" id="KW-0548">Nucleotidyltransferase</keyword>
<comment type="caution">
    <text evidence="12">The sequence shown here is derived from an EMBL/GenBank/DDBJ whole genome shotgun (WGS) entry which is preliminary data.</text>
</comment>
<organism evidence="12 13">
    <name type="scientific">Thiohalobacter thiocyanaticus</name>
    <dbReference type="NCBI Taxonomy" id="585455"/>
    <lineage>
        <taxon>Bacteria</taxon>
        <taxon>Pseudomonadati</taxon>
        <taxon>Pseudomonadota</taxon>
        <taxon>Gammaproteobacteria</taxon>
        <taxon>Thiohalobacterales</taxon>
        <taxon>Thiohalobacteraceae</taxon>
        <taxon>Thiohalobacter</taxon>
    </lineage>
</organism>
<dbReference type="NCBIfam" id="TIGR02091">
    <property type="entry name" value="glgC"/>
    <property type="match status" value="1"/>
</dbReference>
<keyword evidence="3 9" id="KW-0808">Transferase</keyword>
<dbReference type="PANTHER" id="PTHR43523">
    <property type="entry name" value="GLUCOSE-1-PHOSPHATE ADENYLYLTRANSFERASE-RELATED"/>
    <property type="match status" value="1"/>
</dbReference>
<dbReference type="Gene3D" id="2.160.10.10">
    <property type="entry name" value="Hexapeptide repeat proteins"/>
    <property type="match status" value="1"/>
</dbReference>
<feature type="binding site" evidence="9">
    <location>
        <begin position="178"/>
        <end position="179"/>
    </location>
    <ligand>
        <name>alpha-D-glucose 1-phosphate</name>
        <dbReference type="ChEBI" id="CHEBI:58601"/>
    </ligand>
</feature>
<dbReference type="CDD" id="cd04651">
    <property type="entry name" value="LbH_G1P_AT_C"/>
    <property type="match status" value="1"/>
</dbReference>
<comment type="subunit">
    <text evidence="9">Homotetramer.</text>
</comment>
<keyword evidence="5 9" id="KW-0547">Nucleotide-binding</keyword>
<evidence type="ECO:0000313" key="12">
    <source>
        <dbReference type="EMBL" id="RRQ22575.1"/>
    </source>
</evidence>
<comment type="catalytic activity">
    <reaction evidence="9">
        <text>alpha-D-glucose 1-phosphate + ATP + H(+) = ADP-alpha-D-glucose + diphosphate</text>
        <dbReference type="Rhea" id="RHEA:12120"/>
        <dbReference type="ChEBI" id="CHEBI:15378"/>
        <dbReference type="ChEBI" id="CHEBI:30616"/>
        <dbReference type="ChEBI" id="CHEBI:33019"/>
        <dbReference type="ChEBI" id="CHEBI:57498"/>
        <dbReference type="ChEBI" id="CHEBI:58601"/>
        <dbReference type="EC" id="2.7.7.27"/>
    </reaction>
</comment>
<name>A0A426QLD8_9GAMM</name>
<dbReference type="Proteomes" id="UP000287798">
    <property type="component" value="Unassembled WGS sequence"/>
</dbReference>
<dbReference type="AlphaFoldDB" id="A0A426QLD8"/>
<dbReference type="PANTHER" id="PTHR43523:SF2">
    <property type="entry name" value="GLUCOSE-1-PHOSPHATE ADENYLYLTRANSFERASE"/>
    <property type="match status" value="1"/>
</dbReference>
<evidence type="ECO:0000256" key="6">
    <source>
        <dbReference type="ARBA" id="ARBA00022840"/>
    </source>
</evidence>
<dbReference type="Pfam" id="PF24894">
    <property type="entry name" value="Hexapep_GlmU"/>
    <property type="match status" value="1"/>
</dbReference>
<gene>
    <name evidence="9 12" type="primary">glgC</name>
    <name evidence="12" type="ORF">D6C00_11945</name>
</gene>
<dbReference type="Gene3D" id="3.90.550.10">
    <property type="entry name" value="Spore Coat Polysaccharide Biosynthesis Protein SpsA, Chain A"/>
    <property type="match status" value="1"/>
</dbReference>
<evidence type="ECO:0000256" key="3">
    <source>
        <dbReference type="ARBA" id="ARBA00022679"/>
    </source>
</evidence>
<evidence type="ECO:0000313" key="13">
    <source>
        <dbReference type="Proteomes" id="UP000287798"/>
    </source>
</evidence>
<dbReference type="EMBL" id="QZMU01000001">
    <property type="protein sequence ID" value="RRQ22575.1"/>
    <property type="molecule type" value="Genomic_DNA"/>
</dbReference>
<dbReference type="InterPro" id="IPR005835">
    <property type="entry name" value="NTP_transferase_dom"/>
</dbReference>
<evidence type="ECO:0000256" key="2">
    <source>
        <dbReference type="ARBA" id="ARBA00022600"/>
    </source>
</evidence>
<comment type="function">
    <text evidence="9">Involved in the biosynthesis of ADP-glucose, a building block required for the elongation reactions to produce glycogen. Catalyzes the reaction between ATP and alpha-D-glucose 1-phosphate (G1P) to produce pyrophosphate and ADP-Glc.</text>
</comment>
<feature type="site" description="Could play a key role in the communication between the regulatory and the substrate sites" evidence="9">
    <location>
        <position position="97"/>
    </location>
</feature>
<comment type="pathway">
    <text evidence="9">Glycan biosynthesis; glycogen biosynthesis.</text>
</comment>
<dbReference type="InterPro" id="IPR056818">
    <property type="entry name" value="GlmU/GlgC-like_hexapep"/>
</dbReference>
<evidence type="ECO:0000256" key="7">
    <source>
        <dbReference type="ARBA" id="ARBA00023056"/>
    </source>
</evidence>
<keyword evidence="13" id="KW-1185">Reference proteome</keyword>
<dbReference type="InterPro" id="IPR011831">
    <property type="entry name" value="ADP-Glc_PPase"/>
</dbReference>
<dbReference type="NCBIfam" id="NF001947">
    <property type="entry name" value="PRK00725.1"/>
    <property type="match status" value="1"/>
</dbReference>
<sequence length="409" mass="45449">MLDNTLTILLAGGVGSRLQPLTSDRAKPAVPFGGKYRIIDFSLSNCLHSGLRRILVLTQYKSHSLNKHLRDGWSIFNPELGEYVTAVPPQMRTGERWYAGTADAIYQNLYLLERSGAEQVLILSGDHIYRMDYAAMLRRHRDSNADVSIACMQVPLAEAGSFGVVSVDDGQRITDFHEKPERATALPGRPDTALVSMGIYVFSMGLLQETLHTDHDLADSSHDFGRDILPRLIREHRVQAYPFGGETGRVSPDRYWRDVGTIDAYYEANMELLKPMPALNLYQDDWTIRSYQPQTPPARTVPGSSGNEGIFINSIVAGGAVIAGGSVQHSILFPHVFIDDEAQIQGSILFDRVRIGEGARLRNCIVDKDVRIPQQARIGFDPEADRQRFSVSPGGIVVVPKGYRFEDPP</sequence>
<dbReference type="NCBIfam" id="NF002023">
    <property type="entry name" value="PRK00844.1"/>
    <property type="match status" value="1"/>
</dbReference>
<evidence type="ECO:0000259" key="10">
    <source>
        <dbReference type="Pfam" id="PF00483"/>
    </source>
</evidence>
<feature type="binding site" evidence="9">
    <location>
        <position position="98"/>
    </location>
    <ligand>
        <name>alpha-D-glucose 1-phosphate</name>
        <dbReference type="ChEBI" id="CHEBI:58601"/>
    </ligand>
</feature>
<dbReference type="InterPro" id="IPR005836">
    <property type="entry name" value="ADP_Glu_pyroP_CS"/>
</dbReference>
<evidence type="ECO:0000256" key="4">
    <source>
        <dbReference type="ARBA" id="ARBA00022695"/>
    </source>
</evidence>
<feature type="domain" description="Nucleotidyl transferase" evidence="10">
    <location>
        <begin position="7"/>
        <end position="273"/>
    </location>
</feature>
<feature type="binding site" evidence="9">
    <location>
        <position position="196"/>
    </location>
    <ligand>
        <name>alpha-D-glucose 1-phosphate</name>
        <dbReference type="ChEBI" id="CHEBI:58601"/>
    </ligand>
</feature>
<dbReference type="InterPro" id="IPR011004">
    <property type="entry name" value="Trimer_LpxA-like_sf"/>
</dbReference>
<keyword evidence="6 9" id="KW-0067">ATP-binding</keyword>
<dbReference type="SUPFAM" id="SSF53448">
    <property type="entry name" value="Nucleotide-diphospho-sugar transferases"/>
    <property type="match status" value="1"/>
</dbReference>
<dbReference type="SUPFAM" id="SSF51161">
    <property type="entry name" value="Trimeric LpxA-like enzymes"/>
    <property type="match status" value="1"/>
</dbReference>
<accession>A0A426QLD8</accession>
<reference evidence="12 13" key="1">
    <citation type="journal article" date="2010" name="Int. J. Syst. Evol. Microbiol.">
        <title>Thiohalobacter thiocyanaticus gen. nov., sp. nov., a moderately halophilic, sulfur-oxidizing gammaproteobacterium from hypersaline lakes, that utilizes thiocyanate.</title>
        <authorList>
            <person name="Sorokin D.Y."/>
            <person name="Kovaleva O.L."/>
            <person name="Tourova T.P."/>
            <person name="Muyzer G."/>
        </authorList>
    </citation>
    <scope>NUCLEOTIDE SEQUENCE [LARGE SCALE GENOMIC DNA]</scope>
    <source>
        <strain evidence="12 13">Hrh1</strain>
    </source>
</reference>
<protein>
    <recommendedName>
        <fullName evidence="9">Glucose-1-phosphate adenylyltransferase</fullName>
        <ecNumber evidence="9">2.7.7.27</ecNumber>
    </recommendedName>
    <alternativeName>
        <fullName evidence="9">ADP-glucose pyrophosphorylase</fullName>
        <shortName evidence="9">ADPGlc PPase</shortName>
    </alternativeName>
    <alternativeName>
        <fullName evidence="9">ADP-glucose synthase</fullName>
    </alternativeName>
</protein>
<dbReference type="GO" id="GO:0008878">
    <property type="term" value="F:glucose-1-phosphate adenylyltransferase activity"/>
    <property type="evidence" value="ECO:0007669"/>
    <property type="project" value="UniProtKB-UniRule"/>
</dbReference>
<dbReference type="InterPro" id="IPR029044">
    <property type="entry name" value="Nucleotide-diphossugar_trans"/>
</dbReference>
<comment type="similarity">
    <text evidence="1 9">Belongs to the bacterial/plant glucose-1-phosphate adenylyltransferase family.</text>
</comment>
<evidence type="ECO:0000256" key="1">
    <source>
        <dbReference type="ARBA" id="ARBA00010443"/>
    </source>
</evidence>
<keyword evidence="7 9" id="KW-0320">Glycogen biosynthesis</keyword>
<dbReference type="CDD" id="cd02508">
    <property type="entry name" value="ADP_Glucose_PP"/>
    <property type="match status" value="1"/>
</dbReference>
<dbReference type="HAMAP" id="MF_00624">
    <property type="entry name" value="GlgC"/>
    <property type="match status" value="1"/>
</dbReference>
<dbReference type="InterPro" id="IPR023049">
    <property type="entry name" value="GlgC_bac"/>
</dbReference>
<dbReference type="Pfam" id="PF00483">
    <property type="entry name" value="NTP_transferase"/>
    <property type="match status" value="1"/>
</dbReference>
<feature type="binding site" evidence="9">
    <location>
        <position position="163"/>
    </location>
    <ligand>
        <name>alpha-D-glucose 1-phosphate</name>
        <dbReference type="ChEBI" id="CHEBI:58601"/>
    </ligand>
</feature>
<dbReference type="UniPathway" id="UPA00164"/>
<feature type="domain" description="Glucose-1-phosphate adenylyltransferase/Bifunctional protein GlmU-like C-terminal hexapeptide" evidence="11">
    <location>
        <begin position="296"/>
        <end position="399"/>
    </location>
</feature>
<dbReference type="EC" id="2.7.7.27" evidence="9"/>
<evidence type="ECO:0000256" key="9">
    <source>
        <dbReference type="HAMAP-Rule" id="MF_00624"/>
    </source>
</evidence>
<dbReference type="PROSITE" id="PS00809">
    <property type="entry name" value="ADP_GLC_PYROPHOSPH_2"/>
    <property type="match status" value="1"/>
</dbReference>
<feature type="site" description="Could play a key role in the communication between the regulatory and the substrate sites" evidence="9">
    <location>
        <position position="59"/>
    </location>
</feature>
<evidence type="ECO:0000256" key="5">
    <source>
        <dbReference type="ARBA" id="ARBA00022741"/>
    </source>
</evidence>
<dbReference type="PROSITE" id="PS00808">
    <property type="entry name" value="ADP_GLC_PYROPHOSPH_1"/>
    <property type="match status" value="1"/>
</dbReference>
<evidence type="ECO:0000259" key="11">
    <source>
        <dbReference type="Pfam" id="PF24894"/>
    </source>
</evidence>
<dbReference type="GO" id="GO:0005524">
    <property type="term" value="F:ATP binding"/>
    <property type="evidence" value="ECO:0007669"/>
    <property type="project" value="UniProtKB-KW"/>
</dbReference>
<dbReference type="OrthoDB" id="9801810at2"/>
<keyword evidence="8 9" id="KW-0119">Carbohydrate metabolism</keyword>
<evidence type="ECO:0000256" key="8">
    <source>
        <dbReference type="ARBA" id="ARBA00023277"/>
    </source>
</evidence>
<dbReference type="GO" id="GO:0005978">
    <property type="term" value="P:glycogen biosynthetic process"/>
    <property type="evidence" value="ECO:0007669"/>
    <property type="project" value="UniProtKB-UniRule"/>
</dbReference>